<dbReference type="SUPFAM" id="SSF55486">
    <property type="entry name" value="Metalloproteases ('zincins'), catalytic domain"/>
    <property type="match status" value="1"/>
</dbReference>
<dbReference type="GO" id="GO:0046872">
    <property type="term" value="F:metal ion binding"/>
    <property type="evidence" value="ECO:0007669"/>
    <property type="project" value="UniProtKB-UniRule"/>
</dbReference>
<dbReference type="Proteomes" id="UP000221020">
    <property type="component" value="Unassembled WGS sequence"/>
</dbReference>
<name>A0AA91VCM3_9BACI</name>
<organism evidence="8 9">
    <name type="scientific">Bacillus pseudomycoides</name>
    <dbReference type="NCBI Taxonomy" id="64104"/>
    <lineage>
        <taxon>Bacteria</taxon>
        <taxon>Bacillati</taxon>
        <taxon>Bacillota</taxon>
        <taxon>Bacilli</taxon>
        <taxon>Bacillales</taxon>
        <taxon>Bacillaceae</taxon>
        <taxon>Bacillus</taxon>
        <taxon>Bacillus cereus group</taxon>
    </lineage>
</organism>
<keyword evidence="4 6" id="KW-0862">Zinc</keyword>
<proteinExistence type="inferred from homology"/>
<dbReference type="PANTHER" id="PTHR11804:SF48">
    <property type="entry name" value="PUTATIVE-RELATED"/>
    <property type="match status" value="1"/>
</dbReference>
<dbReference type="RefSeq" id="WP_097898279.1">
    <property type="nucleotide sequence ID" value="NZ_NVOR01000031.1"/>
</dbReference>
<keyword evidence="5 6" id="KW-0482">Metalloprotease</keyword>
<evidence type="ECO:0000256" key="4">
    <source>
        <dbReference type="ARBA" id="ARBA00022833"/>
    </source>
</evidence>
<dbReference type="CDD" id="cd09606">
    <property type="entry name" value="M3B_PepF"/>
    <property type="match status" value="1"/>
</dbReference>
<reference evidence="8 9" key="1">
    <citation type="submission" date="2017-09" db="EMBL/GenBank/DDBJ databases">
        <title>Large-scale bioinformatics analysis of Bacillus genomes uncovers conserved roles of natural products in bacterial physiology.</title>
        <authorList>
            <consortium name="Agbiome Team Llc"/>
            <person name="Bleich R.M."/>
            <person name="Grubbs K.J."/>
            <person name="Santa Maria K.C."/>
            <person name="Allen S.E."/>
            <person name="Farag S."/>
            <person name="Shank E.A."/>
            <person name="Bowers A."/>
        </authorList>
    </citation>
    <scope>NUCLEOTIDE SEQUENCE [LARGE SCALE GENOMIC DNA]</scope>
    <source>
        <strain evidence="8 9">AFS092012</strain>
    </source>
</reference>
<evidence type="ECO:0000256" key="5">
    <source>
        <dbReference type="ARBA" id="ARBA00023049"/>
    </source>
</evidence>
<sequence length="565" mass="66618">MANISGLEKYNEENDYYDAKKLKDRLQVLLDQDICSISELKKWLVEERRLSAEVEEVITSHLIDFYRDTKSIHKRDLYLYYQTNIQPLLTKYTAEFDKKFSNCPLAKLLEDEKYGYMCKVRLEKNKMFHEDNVLLTVKEQELITKYKEIMASITIDWDGETKSYPYIKAKLDSPNREIRERAWRALSESHTHVKHAVDSIMNELVQLRHQMALNAGFSNYRDYIFKLKNREYSIQDCYTFHESVEKHVIPVWKHVAKLFKTELDIEKYRPWDISPCTLQTSPFNTFVDLLDGVENMLGKTDSYFEERFQHIRGQELIDVEERKNKASGGACFTLPKTKNVFIYANFSPSFHAINALIHEVGHAIHFYKQFANESGMQERYLREEVAELYSHSLELFLIDKLDIFYPEDNECKKAQREQMHRAFSLLISPLSGDLFQHWLYTNPNHSPEERDAKYLEISKRFRYSSVDIAGFEAEIGASWIESFHYFQYPFYKIEYAISQLGALQLFQIYREDPAKAIALFKQGASVDWNASIADIYQSTGVHFDFSEQTIKNISEFVIHVMEELS</sequence>
<comment type="caution">
    <text evidence="8">The sequence shown here is derived from an EMBL/GenBank/DDBJ whole genome shotgun (WGS) entry which is preliminary data.</text>
</comment>
<keyword evidence="3 6" id="KW-0378">Hydrolase</keyword>
<dbReference type="Gene3D" id="1.10.1370.30">
    <property type="match status" value="1"/>
</dbReference>
<evidence type="ECO:0000259" key="7">
    <source>
        <dbReference type="Pfam" id="PF01432"/>
    </source>
</evidence>
<dbReference type="EMBL" id="NVOR01000031">
    <property type="protein sequence ID" value="PED82612.1"/>
    <property type="molecule type" value="Genomic_DNA"/>
</dbReference>
<dbReference type="PANTHER" id="PTHR11804">
    <property type="entry name" value="PROTEASE M3 THIMET OLIGOPEPTIDASE-RELATED"/>
    <property type="match status" value="1"/>
</dbReference>
<protein>
    <submittedName>
        <fullName evidence="8">Peptidase M3</fullName>
    </submittedName>
</protein>
<dbReference type="Pfam" id="PF01432">
    <property type="entry name" value="Peptidase_M3"/>
    <property type="match status" value="1"/>
</dbReference>
<evidence type="ECO:0000256" key="2">
    <source>
        <dbReference type="ARBA" id="ARBA00022723"/>
    </source>
</evidence>
<keyword evidence="1 6" id="KW-0645">Protease</keyword>
<dbReference type="InterPro" id="IPR045090">
    <property type="entry name" value="Pept_M3A_M3B"/>
</dbReference>
<dbReference type="NCBIfam" id="TIGR02289">
    <property type="entry name" value="M3_not_pepF"/>
    <property type="match status" value="1"/>
</dbReference>
<evidence type="ECO:0000256" key="3">
    <source>
        <dbReference type="ARBA" id="ARBA00022801"/>
    </source>
</evidence>
<dbReference type="InterPro" id="IPR001567">
    <property type="entry name" value="Pept_M3A_M3B_dom"/>
</dbReference>
<dbReference type="GO" id="GO:0006518">
    <property type="term" value="P:peptide metabolic process"/>
    <property type="evidence" value="ECO:0007669"/>
    <property type="project" value="TreeGrafter"/>
</dbReference>
<dbReference type="GO" id="GO:0004222">
    <property type="term" value="F:metalloendopeptidase activity"/>
    <property type="evidence" value="ECO:0007669"/>
    <property type="project" value="InterPro"/>
</dbReference>
<keyword evidence="2 6" id="KW-0479">Metal-binding</keyword>
<comment type="cofactor">
    <cofactor evidence="6">
        <name>Zn(2+)</name>
        <dbReference type="ChEBI" id="CHEBI:29105"/>
    </cofactor>
    <text evidence="6">Binds 1 zinc ion.</text>
</comment>
<evidence type="ECO:0000313" key="8">
    <source>
        <dbReference type="EMBL" id="PED82612.1"/>
    </source>
</evidence>
<dbReference type="AlphaFoldDB" id="A0AA91VCM3"/>
<comment type="similarity">
    <text evidence="6">Belongs to the peptidase M3 family.</text>
</comment>
<accession>A0AA91VCM3</accession>
<evidence type="ECO:0000313" key="9">
    <source>
        <dbReference type="Proteomes" id="UP000221020"/>
    </source>
</evidence>
<evidence type="ECO:0000256" key="6">
    <source>
        <dbReference type="RuleBase" id="RU003435"/>
    </source>
</evidence>
<dbReference type="GO" id="GO:0006508">
    <property type="term" value="P:proteolysis"/>
    <property type="evidence" value="ECO:0007669"/>
    <property type="project" value="UniProtKB-KW"/>
</dbReference>
<gene>
    <name evidence="8" type="ORF">CON65_10905</name>
</gene>
<feature type="domain" description="Peptidase M3A/M3B catalytic" evidence="7">
    <location>
        <begin position="172"/>
        <end position="515"/>
    </location>
</feature>
<dbReference type="InterPro" id="IPR011976">
    <property type="entry name" value="Pept_M3B_oligopep-rel"/>
</dbReference>
<evidence type="ECO:0000256" key="1">
    <source>
        <dbReference type="ARBA" id="ARBA00022670"/>
    </source>
</evidence>